<feature type="binding site" evidence="9">
    <location>
        <position position="51"/>
    </location>
    <ligand>
        <name>ATP</name>
        <dbReference type="ChEBI" id="CHEBI:30616"/>
    </ligand>
</feature>
<evidence type="ECO:0000313" key="14">
    <source>
        <dbReference type="Proteomes" id="UP001162131"/>
    </source>
</evidence>
<keyword evidence="14" id="KW-1185">Reference proteome</keyword>
<accession>A0AAU9KJT6</accession>
<dbReference type="Gene3D" id="3.30.200.20">
    <property type="entry name" value="Phosphorylase Kinase, domain 1"/>
    <property type="match status" value="1"/>
</dbReference>
<dbReference type="EC" id="2.7.11.1" evidence="1"/>
<dbReference type="EMBL" id="CAJZBQ010000063">
    <property type="protein sequence ID" value="CAG9336035.1"/>
    <property type="molecule type" value="Genomic_DNA"/>
</dbReference>
<evidence type="ECO:0000256" key="4">
    <source>
        <dbReference type="ARBA" id="ARBA00022741"/>
    </source>
</evidence>
<evidence type="ECO:0000256" key="5">
    <source>
        <dbReference type="ARBA" id="ARBA00022777"/>
    </source>
</evidence>
<keyword evidence="4 9" id="KW-0547">Nucleotide-binding</keyword>
<keyword evidence="6 9" id="KW-0067">ATP-binding</keyword>
<protein>
    <recommendedName>
        <fullName evidence="1">non-specific serine/threonine protein kinase</fullName>
        <ecNumber evidence="1">2.7.11.1</ecNumber>
    </recommendedName>
</protein>
<gene>
    <name evidence="13" type="ORF">BSTOLATCC_MIC65342</name>
</gene>
<dbReference type="InterPro" id="IPR017441">
    <property type="entry name" value="Protein_kinase_ATP_BS"/>
</dbReference>
<comment type="catalytic activity">
    <reaction evidence="7">
        <text>L-threonyl-[protein] + ATP = O-phospho-L-threonyl-[protein] + ADP + H(+)</text>
        <dbReference type="Rhea" id="RHEA:46608"/>
        <dbReference type="Rhea" id="RHEA-COMP:11060"/>
        <dbReference type="Rhea" id="RHEA-COMP:11605"/>
        <dbReference type="ChEBI" id="CHEBI:15378"/>
        <dbReference type="ChEBI" id="CHEBI:30013"/>
        <dbReference type="ChEBI" id="CHEBI:30616"/>
        <dbReference type="ChEBI" id="CHEBI:61977"/>
        <dbReference type="ChEBI" id="CHEBI:456216"/>
        <dbReference type="EC" id="2.7.11.1"/>
    </reaction>
</comment>
<dbReference type="AlphaFoldDB" id="A0AAU9KJT6"/>
<evidence type="ECO:0000256" key="10">
    <source>
        <dbReference type="RuleBase" id="RU000304"/>
    </source>
</evidence>
<dbReference type="Gene3D" id="1.10.510.10">
    <property type="entry name" value="Transferase(Phosphotransferase) domain 1"/>
    <property type="match status" value="1"/>
</dbReference>
<dbReference type="FunFam" id="3.30.200.20:FF:000854">
    <property type="entry name" value="Uncharacterized protein"/>
    <property type="match status" value="1"/>
</dbReference>
<dbReference type="InterPro" id="IPR008271">
    <property type="entry name" value="Ser/Thr_kinase_AS"/>
</dbReference>
<dbReference type="SUPFAM" id="SSF56112">
    <property type="entry name" value="Protein kinase-like (PK-like)"/>
    <property type="match status" value="1"/>
</dbReference>
<dbReference type="InterPro" id="IPR000961">
    <property type="entry name" value="AGC-kinase_C"/>
</dbReference>
<keyword evidence="3" id="KW-0808">Transferase</keyword>
<dbReference type="PANTHER" id="PTHR24356:SF374">
    <property type="entry name" value="PROTEIN KINASE DOMAIN-CONTAINING PROTEIN"/>
    <property type="match status" value="1"/>
</dbReference>
<keyword evidence="2 10" id="KW-0723">Serine/threonine-protein kinase</keyword>
<dbReference type="PROSITE" id="PS00107">
    <property type="entry name" value="PROTEIN_KINASE_ATP"/>
    <property type="match status" value="1"/>
</dbReference>
<comment type="catalytic activity">
    <reaction evidence="8">
        <text>L-seryl-[protein] + ATP = O-phospho-L-seryl-[protein] + ADP + H(+)</text>
        <dbReference type="Rhea" id="RHEA:17989"/>
        <dbReference type="Rhea" id="RHEA-COMP:9863"/>
        <dbReference type="Rhea" id="RHEA-COMP:11604"/>
        <dbReference type="ChEBI" id="CHEBI:15378"/>
        <dbReference type="ChEBI" id="CHEBI:29999"/>
        <dbReference type="ChEBI" id="CHEBI:30616"/>
        <dbReference type="ChEBI" id="CHEBI:83421"/>
        <dbReference type="ChEBI" id="CHEBI:456216"/>
        <dbReference type="EC" id="2.7.11.1"/>
    </reaction>
</comment>
<comment type="caution">
    <text evidence="13">The sequence shown here is derived from an EMBL/GenBank/DDBJ whole genome shotgun (WGS) entry which is preliminary data.</text>
</comment>
<evidence type="ECO:0000256" key="3">
    <source>
        <dbReference type="ARBA" id="ARBA00022679"/>
    </source>
</evidence>
<organism evidence="13 14">
    <name type="scientific">Blepharisma stoltei</name>
    <dbReference type="NCBI Taxonomy" id="1481888"/>
    <lineage>
        <taxon>Eukaryota</taxon>
        <taxon>Sar</taxon>
        <taxon>Alveolata</taxon>
        <taxon>Ciliophora</taxon>
        <taxon>Postciliodesmatophora</taxon>
        <taxon>Heterotrichea</taxon>
        <taxon>Heterotrichida</taxon>
        <taxon>Blepharismidae</taxon>
        <taxon>Blepharisma</taxon>
    </lineage>
</organism>
<dbReference type="PROSITE" id="PS00108">
    <property type="entry name" value="PROTEIN_KINASE_ST"/>
    <property type="match status" value="1"/>
</dbReference>
<dbReference type="Proteomes" id="UP001162131">
    <property type="component" value="Unassembled WGS sequence"/>
</dbReference>
<proteinExistence type="inferred from homology"/>
<feature type="domain" description="AGC-kinase C-terminal" evidence="12">
    <location>
        <begin position="281"/>
        <end position="356"/>
    </location>
</feature>
<name>A0AAU9KJT6_9CILI</name>
<dbReference type="GO" id="GO:0004674">
    <property type="term" value="F:protein serine/threonine kinase activity"/>
    <property type="evidence" value="ECO:0007669"/>
    <property type="project" value="UniProtKB-KW"/>
</dbReference>
<dbReference type="InterPro" id="IPR050236">
    <property type="entry name" value="Ser_Thr_kinase_AGC"/>
</dbReference>
<evidence type="ECO:0000256" key="2">
    <source>
        <dbReference type="ARBA" id="ARBA00022527"/>
    </source>
</evidence>
<evidence type="ECO:0000259" key="12">
    <source>
        <dbReference type="PROSITE" id="PS51285"/>
    </source>
</evidence>
<evidence type="ECO:0000256" key="1">
    <source>
        <dbReference type="ARBA" id="ARBA00012513"/>
    </source>
</evidence>
<sequence length="362" mass="41763">MGSCNFKSEDADPTVSISKTHFQFHYVIGKGGFGKVWKVELKKTREIFAMKEMSKARILAKKSVNSVLNERQLLATLKHMFIVNMQYAFQDKENIYLVMDLMPGGDLRYHLGRQKKFTEEQSKFFIACILTALEYLHNNGILHRDVKPENLVLDEKGYVRLTDFGIARVWNPENAKDTSGTPGYMAPEVMCRQNHGVAADYFALGIIAYELMNGTRPYQGKARKQVREQILAKQIQIKQDEIPEDWSIEAADFVNRLIQRKPVNRLGLNGPEEVKNHPWFRDFDWKKLTDRRMESPFVPSQNDDNFDLRLHLTDDPWKDAESEAYQQSADLLRNSSSQALFAGYFYDISQQNAGSESESTRN</sequence>
<dbReference type="PROSITE" id="PS50011">
    <property type="entry name" value="PROTEIN_KINASE_DOM"/>
    <property type="match status" value="1"/>
</dbReference>
<dbReference type="PANTHER" id="PTHR24356">
    <property type="entry name" value="SERINE/THREONINE-PROTEIN KINASE"/>
    <property type="match status" value="1"/>
</dbReference>
<evidence type="ECO:0000256" key="9">
    <source>
        <dbReference type="PROSITE-ProRule" id="PRU10141"/>
    </source>
</evidence>
<dbReference type="SMART" id="SM00220">
    <property type="entry name" value="S_TKc"/>
    <property type="match status" value="1"/>
</dbReference>
<evidence type="ECO:0000256" key="6">
    <source>
        <dbReference type="ARBA" id="ARBA00022840"/>
    </source>
</evidence>
<dbReference type="Pfam" id="PF00069">
    <property type="entry name" value="Pkinase"/>
    <property type="match status" value="1"/>
</dbReference>
<dbReference type="InterPro" id="IPR000719">
    <property type="entry name" value="Prot_kinase_dom"/>
</dbReference>
<dbReference type="InterPro" id="IPR011009">
    <property type="entry name" value="Kinase-like_dom_sf"/>
</dbReference>
<evidence type="ECO:0000313" key="13">
    <source>
        <dbReference type="EMBL" id="CAG9336035.1"/>
    </source>
</evidence>
<dbReference type="GO" id="GO:0035556">
    <property type="term" value="P:intracellular signal transduction"/>
    <property type="evidence" value="ECO:0007669"/>
    <property type="project" value="TreeGrafter"/>
</dbReference>
<dbReference type="PROSITE" id="PS51285">
    <property type="entry name" value="AGC_KINASE_CTER"/>
    <property type="match status" value="1"/>
</dbReference>
<comment type="similarity">
    <text evidence="10">Belongs to the protein kinase superfamily.</text>
</comment>
<reference evidence="13" key="1">
    <citation type="submission" date="2021-09" db="EMBL/GenBank/DDBJ databases">
        <authorList>
            <consortium name="AG Swart"/>
            <person name="Singh M."/>
            <person name="Singh A."/>
            <person name="Seah K."/>
            <person name="Emmerich C."/>
        </authorList>
    </citation>
    <scope>NUCLEOTIDE SEQUENCE</scope>
    <source>
        <strain evidence="13">ATCC30299</strain>
    </source>
</reference>
<dbReference type="GO" id="GO:0005524">
    <property type="term" value="F:ATP binding"/>
    <property type="evidence" value="ECO:0007669"/>
    <property type="project" value="UniProtKB-UniRule"/>
</dbReference>
<evidence type="ECO:0000256" key="7">
    <source>
        <dbReference type="ARBA" id="ARBA00047899"/>
    </source>
</evidence>
<feature type="domain" description="Protein kinase" evidence="11">
    <location>
        <begin position="22"/>
        <end position="280"/>
    </location>
</feature>
<dbReference type="CDD" id="cd05578">
    <property type="entry name" value="STKc_Yank1"/>
    <property type="match status" value="1"/>
</dbReference>
<keyword evidence="5" id="KW-0418">Kinase</keyword>
<dbReference type="FunFam" id="1.10.510.10:FF:000454">
    <property type="entry name" value="Uncharacterized protein"/>
    <property type="match status" value="1"/>
</dbReference>
<evidence type="ECO:0000259" key="11">
    <source>
        <dbReference type="PROSITE" id="PS50011"/>
    </source>
</evidence>
<evidence type="ECO:0000256" key="8">
    <source>
        <dbReference type="ARBA" id="ARBA00048679"/>
    </source>
</evidence>